<evidence type="ECO:0000256" key="6">
    <source>
        <dbReference type="ARBA" id="ARBA00022723"/>
    </source>
</evidence>
<gene>
    <name evidence="10" type="ORF">UFOPK1842_00234</name>
</gene>
<protein>
    <recommendedName>
        <fullName evidence="3">glucose-1-phosphate thymidylyltransferase</fullName>
        <ecNumber evidence="3">2.7.7.24</ecNumber>
    </recommendedName>
</protein>
<evidence type="ECO:0000256" key="1">
    <source>
        <dbReference type="ARBA" id="ARBA00001946"/>
    </source>
</evidence>
<dbReference type="GO" id="GO:0046872">
    <property type="term" value="F:metal ion binding"/>
    <property type="evidence" value="ECO:0007669"/>
    <property type="project" value="UniProtKB-KW"/>
</dbReference>
<keyword evidence="5" id="KW-0548">Nucleotidyltransferase</keyword>
<dbReference type="EC" id="2.7.7.24" evidence="3"/>
<evidence type="ECO:0000256" key="3">
    <source>
        <dbReference type="ARBA" id="ARBA00012461"/>
    </source>
</evidence>
<dbReference type="FunFam" id="3.90.550.10:FF:000023">
    <property type="entry name" value="Glucose-1-phosphate thymidylyltransferase"/>
    <property type="match status" value="1"/>
</dbReference>
<evidence type="ECO:0000256" key="7">
    <source>
        <dbReference type="ARBA" id="ARBA00022842"/>
    </source>
</evidence>
<evidence type="ECO:0000256" key="8">
    <source>
        <dbReference type="ARBA" id="ARBA00049336"/>
    </source>
</evidence>
<keyword evidence="6" id="KW-0479">Metal-binding</keyword>
<comment type="cofactor">
    <cofactor evidence="1">
        <name>Mg(2+)</name>
        <dbReference type="ChEBI" id="CHEBI:18420"/>
    </cofactor>
</comment>
<dbReference type="InterPro" id="IPR029044">
    <property type="entry name" value="Nucleotide-diphossugar_trans"/>
</dbReference>
<accession>A0A6J6GQL0</accession>
<dbReference type="Pfam" id="PF00483">
    <property type="entry name" value="NTP_transferase"/>
    <property type="match status" value="1"/>
</dbReference>
<dbReference type="NCBIfam" id="TIGR01207">
    <property type="entry name" value="rmlA"/>
    <property type="match status" value="1"/>
</dbReference>
<dbReference type="InterPro" id="IPR005835">
    <property type="entry name" value="NTP_transferase_dom"/>
</dbReference>
<reference evidence="10" key="1">
    <citation type="submission" date="2020-05" db="EMBL/GenBank/DDBJ databases">
        <authorList>
            <person name="Chiriac C."/>
            <person name="Salcher M."/>
            <person name="Ghai R."/>
            <person name="Kavagutti S V."/>
        </authorList>
    </citation>
    <scope>NUCLEOTIDE SEQUENCE</scope>
</reference>
<dbReference type="EMBL" id="CAEZUQ010000015">
    <property type="protein sequence ID" value="CAB4602129.1"/>
    <property type="molecule type" value="Genomic_DNA"/>
</dbReference>
<dbReference type="PANTHER" id="PTHR43532">
    <property type="entry name" value="GLUCOSE-1-PHOSPHATE THYMIDYLYLTRANSFERASE"/>
    <property type="match status" value="1"/>
</dbReference>
<evidence type="ECO:0000256" key="5">
    <source>
        <dbReference type="ARBA" id="ARBA00022695"/>
    </source>
</evidence>
<dbReference type="GO" id="GO:0008879">
    <property type="term" value="F:glucose-1-phosphate thymidylyltransferase activity"/>
    <property type="evidence" value="ECO:0007669"/>
    <property type="project" value="UniProtKB-EC"/>
</dbReference>
<evidence type="ECO:0000256" key="2">
    <source>
        <dbReference type="ARBA" id="ARBA00010480"/>
    </source>
</evidence>
<dbReference type="AlphaFoldDB" id="A0A6J6GQL0"/>
<sequence>MKGIILAGGTGSRLWPITKVVSKQLLPVYDKPMIYYPISTLMLAGVKEILIITTPDDASAFKSLLGDGTDLGITFEYAVQPKPEGLAQAFIISEEFLNGDSVLMILGDNIFHGEGLGTDLHNKIPDKGAHIFTYEVSNPSDYGVLNLDTDGKVISVVEKPISNESNMAITGLYYFDGRVSELSKSVKPSKRGELEIISLIEIYLAKGELTFSKLSRGTAWLDTGKPNSLNDASIYIRVLEERTGLKVACLEEIAWRQGWITQTELNSLAEKYGQSEYGKYLKSLKI</sequence>
<evidence type="ECO:0000313" key="10">
    <source>
        <dbReference type="EMBL" id="CAB4602129.1"/>
    </source>
</evidence>
<keyword evidence="4" id="KW-0808">Transferase</keyword>
<evidence type="ECO:0000256" key="4">
    <source>
        <dbReference type="ARBA" id="ARBA00022679"/>
    </source>
</evidence>
<name>A0A6J6GQL0_9ZZZZ</name>
<comment type="catalytic activity">
    <reaction evidence="8">
        <text>dTTP + alpha-D-glucose 1-phosphate + H(+) = dTDP-alpha-D-glucose + diphosphate</text>
        <dbReference type="Rhea" id="RHEA:15225"/>
        <dbReference type="ChEBI" id="CHEBI:15378"/>
        <dbReference type="ChEBI" id="CHEBI:33019"/>
        <dbReference type="ChEBI" id="CHEBI:37568"/>
        <dbReference type="ChEBI" id="CHEBI:57477"/>
        <dbReference type="ChEBI" id="CHEBI:58601"/>
        <dbReference type="EC" id="2.7.7.24"/>
    </reaction>
</comment>
<proteinExistence type="inferred from homology"/>
<dbReference type="InterPro" id="IPR005907">
    <property type="entry name" value="G1P_thy_trans_s"/>
</dbReference>
<evidence type="ECO:0000259" key="9">
    <source>
        <dbReference type="Pfam" id="PF00483"/>
    </source>
</evidence>
<organism evidence="10">
    <name type="scientific">freshwater metagenome</name>
    <dbReference type="NCBI Taxonomy" id="449393"/>
    <lineage>
        <taxon>unclassified sequences</taxon>
        <taxon>metagenomes</taxon>
        <taxon>ecological metagenomes</taxon>
    </lineage>
</organism>
<dbReference type="PANTHER" id="PTHR43532:SF1">
    <property type="entry name" value="GLUCOSE-1-PHOSPHATE THYMIDYLYLTRANSFERASE 1"/>
    <property type="match status" value="1"/>
</dbReference>
<dbReference type="Gene3D" id="3.90.550.10">
    <property type="entry name" value="Spore Coat Polysaccharide Biosynthesis Protein SpsA, Chain A"/>
    <property type="match status" value="1"/>
</dbReference>
<keyword evidence="7" id="KW-0460">Magnesium</keyword>
<feature type="domain" description="Nucleotidyl transferase" evidence="9">
    <location>
        <begin position="2"/>
        <end position="233"/>
    </location>
</feature>
<dbReference type="SUPFAM" id="SSF53448">
    <property type="entry name" value="Nucleotide-diphospho-sugar transferases"/>
    <property type="match status" value="1"/>
</dbReference>
<comment type="similarity">
    <text evidence="2">Belongs to the glucose-1-phosphate thymidylyltransferase family.</text>
</comment>